<dbReference type="Pfam" id="PF01565">
    <property type="entry name" value="FAD_binding_4"/>
    <property type="match status" value="1"/>
</dbReference>
<dbReference type="InterPro" id="IPR006094">
    <property type="entry name" value="Oxid_FAD_bind_N"/>
</dbReference>
<evidence type="ECO:0000256" key="1">
    <source>
        <dbReference type="ARBA" id="ARBA00001974"/>
    </source>
</evidence>
<evidence type="ECO:0000256" key="4">
    <source>
        <dbReference type="ARBA" id="ARBA00022827"/>
    </source>
</evidence>
<evidence type="ECO:0000259" key="7">
    <source>
        <dbReference type="PROSITE" id="PS51387"/>
    </source>
</evidence>
<evidence type="ECO:0000313" key="8">
    <source>
        <dbReference type="EMBL" id="RBR24873.1"/>
    </source>
</evidence>
<dbReference type="PROSITE" id="PS51387">
    <property type="entry name" value="FAD_PCMH"/>
    <property type="match status" value="1"/>
</dbReference>
<dbReference type="OrthoDB" id="9983560at2759"/>
<feature type="domain" description="FAD-binding PCMH-type" evidence="7">
    <location>
        <begin position="122"/>
        <end position="301"/>
    </location>
</feature>
<evidence type="ECO:0000256" key="5">
    <source>
        <dbReference type="ARBA" id="ARBA00023002"/>
    </source>
</evidence>
<dbReference type="GeneID" id="41991737"/>
<dbReference type="PANTHER" id="PTHR42973">
    <property type="entry name" value="BINDING OXIDOREDUCTASE, PUTATIVE (AFU_ORTHOLOGUE AFUA_1G17690)-RELATED"/>
    <property type="match status" value="1"/>
</dbReference>
<keyword evidence="6" id="KW-0732">Signal</keyword>
<dbReference type="GO" id="GO:0071949">
    <property type="term" value="F:FAD binding"/>
    <property type="evidence" value="ECO:0007669"/>
    <property type="project" value="InterPro"/>
</dbReference>
<keyword evidence="9" id="KW-1185">Reference proteome</keyword>
<dbReference type="RefSeq" id="XP_031019464.1">
    <property type="nucleotide sequence ID" value="XM_031156441.1"/>
</dbReference>
<dbReference type="AlphaFoldDB" id="A0A366S6C2"/>
<evidence type="ECO:0000256" key="6">
    <source>
        <dbReference type="SAM" id="SignalP"/>
    </source>
</evidence>
<dbReference type="InterPro" id="IPR016169">
    <property type="entry name" value="FAD-bd_PCMH_sub2"/>
</dbReference>
<dbReference type="InterPro" id="IPR016166">
    <property type="entry name" value="FAD-bd_PCMH"/>
</dbReference>
<feature type="chain" id="PRO_5016569773" description="FAD-binding PCMH-type domain-containing protein" evidence="6">
    <location>
        <begin position="21"/>
        <end position="570"/>
    </location>
</feature>
<keyword evidence="3" id="KW-0285">Flavoprotein</keyword>
<dbReference type="EMBL" id="QKXC01000048">
    <property type="protein sequence ID" value="RBR24873.1"/>
    <property type="molecule type" value="Genomic_DNA"/>
</dbReference>
<dbReference type="GO" id="GO:0016491">
    <property type="term" value="F:oxidoreductase activity"/>
    <property type="evidence" value="ECO:0007669"/>
    <property type="project" value="UniProtKB-KW"/>
</dbReference>
<sequence length="570" mass="61677">MKSILSLALLPLALFTGGSSAHLHGPHLHARNDCRCLPSDDCWPSDKVWAKFNSTVNGALIATVPLGSPCHEPNYDEEACAAVKADWKWPMTHIETSSSVMQNWFANQSCDPFVTKSKPCTLGNYVSYAVKVSDARDVATAIKFAKAYNIRLVVRNTAHDYFGRSTGAGGLAIWTHHMKKQEVIQQWSDKLYTGPALKLGAGVQGYDSVEFAGANGLTSVPGECPTVGLAGFTLGGGHSPLSTSFGMGADNALEYEVVTADGQIITATATNKHKDLYWAMSGGGGASFGVVTSMTVRAHKTTTIGGAKLTLVAGADKDAYYAAVNRFHELLPGMIGNDSTVTYILTGAYFAITPVTIANSTGDFVRDTILAPFTDYLTKAGLTFTASYSTLSFRDHYALYNGPLPGGSLQAAQFQWGGRLIPNSVVAGADFNKLTRKFASTGLVLAGSAGKFESLPGVSNAVPSVWRKAMISLQFGSLWDATRWDDMAADQKKMTEVYMPQLKDVTPGSGTYMNEADFNEPEWKEVFYGENWNRLVDIKRKYDPHSFFYNYKGVGSEAWTVEKNGRMCRA</sequence>
<evidence type="ECO:0000256" key="2">
    <source>
        <dbReference type="ARBA" id="ARBA00005466"/>
    </source>
</evidence>
<evidence type="ECO:0000256" key="3">
    <source>
        <dbReference type="ARBA" id="ARBA00022630"/>
    </source>
</evidence>
<proteinExistence type="inferred from homology"/>
<dbReference type="PANTHER" id="PTHR42973:SF39">
    <property type="entry name" value="FAD-BINDING PCMH-TYPE DOMAIN-CONTAINING PROTEIN"/>
    <property type="match status" value="1"/>
</dbReference>
<protein>
    <recommendedName>
        <fullName evidence="7">FAD-binding PCMH-type domain-containing protein</fullName>
    </recommendedName>
</protein>
<comment type="similarity">
    <text evidence="2">Belongs to the oxygen-dependent FAD-linked oxidoreductase family.</text>
</comment>
<dbReference type="InterPro" id="IPR012951">
    <property type="entry name" value="BBE"/>
</dbReference>
<dbReference type="InterPro" id="IPR036318">
    <property type="entry name" value="FAD-bd_PCMH-like_sf"/>
</dbReference>
<dbReference type="Proteomes" id="UP000253153">
    <property type="component" value="Unassembled WGS sequence"/>
</dbReference>
<feature type="signal peptide" evidence="6">
    <location>
        <begin position="1"/>
        <end position="20"/>
    </location>
</feature>
<gene>
    <name evidence="8" type="ORF">FIESC28_02291</name>
</gene>
<dbReference type="SUPFAM" id="SSF56176">
    <property type="entry name" value="FAD-binding/transporter-associated domain-like"/>
    <property type="match status" value="1"/>
</dbReference>
<comment type="caution">
    <text evidence="8">The sequence shown here is derived from an EMBL/GenBank/DDBJ whole genome shotgun (WGS) entry which is preliminary data.</text>
</comment>
<name>A0A366S6C2_9HYPO</name>
<evidence type="ECO:0000313" key="9">
    <source>
        <dbReference type="Proteomes" id="UP000253153"/>
    </source>
</evidence>
<reference evidence="8 9" key="1">
    <citation type="submission" date="2018-06" db="EMBL/GenBank/DDBJ databases">
        <title>Fusarium incarnatum-equiseti species complex species 28.</title>
        <authorList>
            <person name="Gardiner D.M."/>
        </authorList>
    </citation>
    <scope>NUCLEOTIDE SEQUENCE [LARGE SCALE GENOMIC DNA]</scope>
    <source>
        <strain evidence="8 9">FIESC_28</strain>
    </source>
</reference>
<keyword evidence="4" id="KW-0274">FAD</keyword>
<accession>A0A366S6C2</accession>
<organism evidence="8 9">
    <name type="scientific">Fusarium coffeatum</name>
    <dbReference type="NCBI Taxonomy" id="231269"/>
    <lineage>
        <taxon>Eukaryota</taxon>
        <taxon>Fungi</taxon>
        <taxon>Dikarya</taxon>
        <taxon>Ascomycota</taxon>
        <taxon>Pezizomycotina</taxon>
        <taxon>Sordariomycetes</taxon>
        <taxon>Hypocreomycetidae</taxon>
        <taxon>Hypocreales</taxon>
        <taxon>Nectriaceae</taxon>
        <taxon>Fusarium</taxon>
        <taxon>Fusarium incarnatum-equiseti species complex</taxon>
    </lineage>
</organism>
<comment type="cofactor">
    <cofactor evidence="1">
        <name>FAD</name>
        <dbReference type="ChEBI" id="CHEBI:57692"/>
    </cofactor>
</comment>
<dbReference type="Pfam" id="PF08031">
    <property type="entry name" value="BBE"/>
    <property type="match status" value="1"/>
</dbReference>
<dbReference type="Gene3D" id="3.30.465.10">
    <property type="match status" value="2"/>
</dbReference>
<dbReference type="InterPro" id="IPR050416">
    <property type="entry name" value="FAD-linked_Oxidoreductase"/>
</dbReference>
<keyword evidence="5" id="KW-0560">Oxidoreductase</keyword>